<dbReference type="PRINTS" id="PR01998">
    <property type="entry name" value="MTP2STAPHYLO"/>
</dbReference>
<dbReference type="EMBL" id="MIKB01000012">
    <property type="protein sequence ID" value="OEG17085.1"/>
    <property type="molecule type" value="Genomic_DNA"/>
</dbReference>
<dbReference type="NCBIfam" id="TIGR02126">
    <property type="entry name" value="phgtail_TP901_1"/>
    <property type="match status" value="1"/>
</dbReference>
<dbReference type="InterPro" id="IPR011855">
    <property type="entry name" value="Phgtail_TP901_1"/>
</dbReference>
<comment type="caution">
    <text evidence="1">The sequence shown here is derived from an EMBL/GenBank/DDBJ whole genome shotgun (WGS) entry which is preliminary data.</text>
</comment>
<proteinExistence type="predicted"/>
<reference evidence="2" key="1">
    <citation type="submission" date="2016-09" db="EMBL/GenBank/DDBJ databases">
        <authorList>
            <person name="Gulvik C.A."/>
        </authorList>
    </citation>
    <scope>NUCLEOTIDE SEQUENCE [LARGE SCALE GENOMIC DNA]</scope>
    <source>
        <strain evidence="2">LMG 26306</strain>
    </source>
</reference>
<dbReference type="PATRIC" id="fig|903983.4.peg.1295"/>
<dbReference type="AlphaFoldDB" id="A0A1E5GWV2"/>
<evidence type="ECO:0000313" key="1">
    <source>
        <dbReference type="EMBL" id="OEG17085.1"/>
    </source>
</evidence>
<dbReference type="Proteomes" id="UP000094764">
    <property type="component" value="Unassembled WGS sequence"/>
</dbReference>
<accession>A0A1E5GWV2</accession>
<organism evidence="1 2">
    <name type="scientific">Enterococcus quebecensis</name>
    <dbReference type="NCBI Taxonomy" id="903983"/>
    <lineage>
        <taxon>Bacteria</taxon>
        <taxon>Bacillati</taxon>
        <taxon>Bacillota</taxon>
        <taxon>Bacilli</taxon>
        <taxon>Lactobacillales</taxon>
        <taxon>Enterococcaceae</taxon>
        <taxon>Enterococcus</taxon>
    </lineage>
</organism>
<evidence type="ECO:0000313" key="2">
    <source>
        <dbReference type="Proteomes" id="UP000094764"/>
    </source>
</evidence>
<dbReference type="STRING" id="903983.BCR23_03510"/>
<dbReference type="InterPro" id="IPR022345">
    <property type="entry name" value="Phage_69_Orf23_MTP"/>
</dbReference>
<name>A0A1E5GWV2_9ENTE</name>
<keyword evidence="2" id="KW-1185">Reference proteome</keyword>
<dbReference type="RefSeq" id="WP_069634407.1">
    <property type="nucleotide sequence ID" value="NZ_JXKZ01000002.1"/>
</dbReference>
<dbReference type="Pfam" id="PF06199">
    <property type="entry name" value="Phage_tail_2"/>
    <property type="match status" value="1"/>
</dbReference>
<protein>
    <submittedName>
        <fullName evidence="1">Phage major tail protein, TP901-1 family</fullName>
    </submittedName>
</protein>
<sequence length="170" mass="18757">MTALSGVDVVWRFRLAEDEGNEHAWGLAYSTENGYSKSKESESTVTKDGSVVTPGATETTVTATTLYKIGSTQIDKLETAMDENKRVQIWRINTKEIGTGKDEGKYKAKYFEGFFTSFEETDSAENKVEYSLEWAIEGAGKNGFAALELDTSEGGDYEFKDTVKVEAAPQ</sequence>
<dbReference type="PRINTS" id="PR01997">
    <property type="entry name" value="MTP2FAMILY"/>
</dbReference>
<dbReference type="OrthoDB" id="2044969at2"/>
<gene>
    <name evidence="1" type="ORF">BCR23_03510</name>
</gene>